<dbReference type="GO" id="GO:0004805">
    <property type="term" value="F:trehalose-phosphatase activity"/>
    <property type="evidence" value="ECO:0007669"/>
    <property type="project" value="UniProtKB-EC"/>
</dbReference>
<sequence>MPQFAKFRDAYLVQPRSALLAFDFDGTLAPIVATPHEAKLDENMYQPLHALGELTDIAIISGRPTDYLRQQFAGLQVEIIGNYGRPERLSPESQVLLHELIDRARNELPSSIFVEFKPSSLALHFRNAPDLEPEVIHWAQIQERKHSLSLDFGKSVVELAIINSSNKGKVLHSLAKGRTAVLYAGDDLGDISALKVLQQLQVATCGLAVISEQTPLELSTIADESVTRDQLVNYLISLIPGEDDWETR</sequence>
<keyword evidence="5" id="KW-1185">Reference proteome</keyword>
<dbReference type="Gene3D" id="3.30.70.1020">
    <property type="entry name" value="Trehalose-6-phosphate phosphatase related protein, domain 2"/>
    <property type="match status" value="1"/>
</dbReference>
<evidence type="ECO:0000256" key="1">
    <source>
        <dbReference type="ARBA" id="ARBA00022801"/>
    </source>
</evidence>
<dbReference type="UniPathway" id="UPA00299"/>
<evidence type="ECO:0000313" key="5">
    <source>
        <dbReference type="Proteomes" id="UP000032336"/>
    </source>
</evidence>
<gene>
    <name evidence="4" type="primary">otsB</name>
    <name evidence="4" type="ORF">FEAC_07350</name>
</gene>
<dbReference type="RefSeq" id="WP_035388659.1">
    <property type="nucleotide sequence ID" value="NZ_JQKF01000003.1"/>
</dbReference>
<comment type="similarity">
    <text evidence="3">Belongs to the trehalose phosphatase family.</text>
</comment>
<evidence type="ECO:0000313" key="4">
    <source>
        <dbReference type="EMBL" id="KJE77625.1"/>
    </source>
</evidence>
<dbReference type="STRING" id="1121877.FEAC_07350"/>
<keyword evidence="1 3" id="KW-0378">Hydrolase</keyword>
<evidence type="ECO:0000256" key="3">
    <source>
        <dbReference type="RuleBase" id="RU361117"/>
    </source>
</evidence>
<dbReference type="GO" id="GO:0046872">
    <property type="term" value="F:metal ion binding"/>
    <property type="evidence" value="ECO:0007669"/>
    <property type="project" value="UniProtKB-KW"/>
</dbReference>
<dbReference type="PATRIC" id="fig|1121877.4.peg.783"/>
<dbReference type="SUPFAM" id="SSF56784">
    <property type="entry name" value="HAD-like"/>
    <property type="match status" value="1"/>
</dbReference>
<keyword evidence="3" id="KW-0479">Metal-binding</keyword>
<dbReference type="InterPro" id="IPR044651">
    <property type="entry name" value="OTSB-like"/>
</dbReference>
<dbReference type="GO" id="GO:0005992">
    <property type="term" value="P:trehalose biosynthetic process"/>
    <property type="evidence" value="ECO:0007669"/>
    <property type="project" value="UniProtKB-UniPathway"/>
</dbReference>
<comment type="caution">
    <text evidence="4">The sequence shown here is derived from an EMBL/GenBank/DDBJ whole genome shotgun (WGS) entry which is preliminary data.</text>
</comment>
<comment type="pathway">
    <text evidence="3">Glycan biosynthesis; trehalose biosynthesis.</text>
</comment>
<dbReference type="InterPro" id="IPR023214">
    <property type="entry name" value="HAD_sf"/>
</dbReference>
<dbReference type="eggNOG" id="COG1877">
    <property type="taxonomic scope" value="Bacteria"/>
</dbReference>
<dbReference type="PANTHER" id="PTHR43768">
    <property type="entry name" value="TREHALOSE 6-PHOSPHATE PHOSPHATASE"/>
    <property type="match status" value="1"/>
</dbReference>
<dbReference type="NCBIfam" id="TIGR00685">
    <property type="entry name" value="T6PP"/>
    <property type="match status" value="1"/>
</dbReference>
<organism evidence="4 5">
    <name type="scientific">Ferrimicrobium acidiphilum DSM 19497</name>
    <dbReference type="NCBI Taxonomy" id="1121877"/>
    <lineage>
        <taxon>Bacteria</taxon>
        <taxon>Bacillati</taxon>
        <taxon>Actinomycetota</taxon>
        <taxon>Acidimicrobiia</taxon>
        <taxon>Acidimicrobiales</taxon>
        <taxon>Acidimicrobiaceae</taxon>
        <taxon>Ferrimicrobium</taxon>
    </lineage>
</organism>
<proteinExistence type="inferred from homology"/>
<dbReference type="Gene3D" id="3.40.50.1000">
    <property type="entry name" value="HAD superfamily/HAD-like"/>
    <property type="match status" value="1"/>
</dbReference>
<dbReference type="InterPro" id="IPR003337">
    <property type="entry name" value="Trehalose_PPase"/>
</dbReference>
<dbReference type="AlphaFoldDB" id="A0A0D8FWF6"/>
<dbReference type="EMBL" id="JXUW01000004">
    <property type="protein sequence ID" value="KJE77625.1"/>
    <property type="molecule type" value="Genomic_DNA"/>
</dbReference>
<dbReference type="Proteomes" id="UP000032336">
    <property type="component" value="Unassembled WGS sequence"/>
</dbReference>
<comment type="catalytic activity">
    <reaction evidence="3">
        <text>alpha,alpha-trehalose 6-phosphate + H2O = alpha,alpha-trehalose + phosphate</text>
        <dbReference type="Rhea" id="RHEA:23420"/>
        <dbReference type="ChEBI" id="CHEBI:15377"/>
        <dbReference type="ChEBI" id="CHEBI:16551"/>
        <dbReference type="ChEBI" id="CHEBI:43474"/>
        <dbReference type="ChEBI" id="CHEBI:58429"/>
        <dbReference type="EC" id="3.1.3.12"/>
    </reaction>
</comment>
<comment type="function">
    <text evidence="2 3">Removes the phosphate from trehalose 6-phosphate to produce free trehalose.</text>
</comment>
<dbReference type="Pfam" id="PF02358">
    <property type="entry name" value="Trehalose_PPase"/>
    <property type="match status" value="1"/>
</dbReference>
<dbReference type="EC" id="3.1.3.12" evidence="3"/>
<dbReference type="GeneID" id="78372035"/>
<accession>A0A0D8FWF6</accession>
<dbReference type="InterPro" id="IPR036412">
    <property type="entry name" value="HAD-like_sf"/>
</dbReference>
<evidence type="ECO:0000256" key="2">
    <source>
        <dbReference type="ARBA" id="ARBA00024179"/>
    </source>
</evidence>
<reference evidence="4 5" key="1">
    <citation type="submission" date="2015-01" db="EMBL/GenBank/DDBJ databases">
        <title>Draft genome of the acidophilic iron oxidizer Ferrimicrobium acidiphilum strain T23.</title>
        <authorList>
            <person name="Poehlein A."/>
            <person name="Eisen S."/>
            <person name="Schloemann M."/>
            <person name="Johnson B.D."/>
            <person name="Daniel R."/>
            <person name="Muehling M."/>
        </authorList>
    </citation>
    <scope>NUCLEOTIDE SEQUENCE [LARGE SCALE GENOMIC DNA]</scope>
    <source>
        <strain evidence="4 5">T23</strain>
    </source>
</reference>
<keyword evidence="3" id="KW-0460">Magnesium</keyword>
<protein>
    <recommendedName>
        <fullName evidence="3">Trehalose 6-phosphate phosphatase</fullName>
        <ecNumber evidence="3">3.1.3.12</ecNumber>
    </recommendedName>
</protein>
<name>A0A0D8FWF6_9ACTN</name>
<dbReference type="PANTHER" id="PTHR43768:SF3">
    <property type="entry name" value="TREHALOSE 6-PHOSPHATE PHOSPHATASE"/>
    <property type="match status" value="1"/>
</dbReference>
<comment type="cofactor">
    <cofactor evidence="3">
        <name>Mg(2+)</name>
        <dbReference type="ChEBI" id="CHEBI:18420"/>
    </cofactor>
</comment>